<protein>
    <submittedName>
        <fullName evidence="1">Uncharacterized protein</fullName>
    </submittedName>
</protein>
<sequence>MKKFKEIYLKEVMEMPNISGISRVQRFNSDESVEFELDDESRVFLKSNLPLTSKIYEPTLKKLAENIIILNRQKHRKTDVSRIHLMNEHQYHGYRDASFYTSAI</sequence>
<dbReference type="GeneID" id="64018042"/>
<dbReference type="Proteomes" id="UP000503130">
    <property type="component" value="Chromosome"/>
</dbReference>
<organism evidence="1 2">
    <name type="scientific">Streptococcus gallolyticus</name>
    <dbReference type="NCBI Taxonomy" id="315405"/>
    <lineage>
        <taxon>Bacteria</taxon>
        <taxon>Bacillati</taxon>
        <taxon>Bacillota</taxon>
        <taxon>Bacilli</taxon>
        <taxon>Lactobacillales</taxon>
        <taxon>Streptococcaceae</taxon>
        <taxon>Streptococcus</taxon>
    </lineage>
</organism>
<reference evidence="1 2" key="1">
    <citation type="submission" date="2019-09" db="EMBL/GenBank/DDBJ databases">
        <title>FDA dAtabase for Regulatory Grade micrObial Sequences (FDA-ARGOS): Supporting development and validation of Infectious Disease Dx tests.</title>
        <authorList>
            <person name="Sciortino C."/>
            <person name="Tallon L."/>
            <person name="Sadzewicz L."/>
            <person name="Vavikolanu K."/>
            <person name="Mehta A."/>
            <person name="Aluvathingal J."/>
            <person name="Nadendla S."/>
            <person name="Nandy P."/>
            <person name="Geyer C."/>
            <person name="Yan Y."/>
            <person name="Sichtig H."/>
        </authorList>
    </citation>
    <scope>NUCLEOTIDE SEQUENCE [LARGE SCALE GENOMIC DNA]</scope>
    <source>
        <strain evidence="1 2">FDAARGOS_666</strain>
    </source>
</reference>
<evidence type="ECO:0000313" key="1">
    <source>
        <dbReference type="EMBL" id="QIX73668.1"/>
    </source>
</evidence>
<dbReference type="EMBL" id="CP050959">
    <property type="protein sequence ID" value="QIX73668.1"/>
    <property type="molecule type" value="Genomic_DNA"/>
</dbReference>
<accession>A0AAE6YRI7</accession>
<dbReference type="AlphaFoldDB" id="A0AAE6YRI7"/>
<name>A0AAE6YRI7_9STRE</name>
<dbReference type="RefSeq" id="WP_046921867.1">
    <property type="nucleotide sequence ID" value="NZ_CP050959.1"/>
</dbReference>
<evidence type="ECO:0000313" key="2">
    <source>
        <dbReference type="Proteomes" id="UP000503130"/>
    </source>
</evidence>
<proteinExistence type="predicted"/>
<gene>
    <name evidence="1" type="ORF">FOB74_03815</name>
</gene>